<gene>
    <name evidence="9" type="ORF">Ga0609869_000286</name>
</gene>
<dbReference type="Pfam" id="PF01494">
    <property type="entry name" value="FAD_binding_3"/>
    <property type="match status" value="1"/>
</dbReference>
<proteinExistence type="inferred from homology"/>
<sequence>MTRESTDILISGGGVAGLTAAAAFGSAGFSVICVDPAPPVTCEKEEGADLRTTAFLQPSKPVLEAAGLWARLAPYATDLQVMRIVDAGGKTPAPRLTKDFDASDISDDPFGWNLPNWLLRREMVARLDELPNVTFRPGVATSGVITREREALVTLSDGTGVAARLLIAADGRNSPVREALGIKARTIRYGQKALAFAVTHEVAHQNVSTEIHRSGGPFTLVPLPDRDGKPCSAIVWMETGPRALHLAALPEAQFNAEMTARSGALLGPLMLASRRSVWPIISQIAERFSGERTALIAEAAHVVPPIGAQGLNMSLADIHVLLDLARADPEGLGSRRMLETYHRRRWPEVQARVAGIDMLNRASMRGERILRDLRAAAITVLYSVGPVRKTLMRAGLGARGSRP</sequence>
<dbReference type="InterPro" id="IPR010971">
    <property type="entry name" value="UbiH/COQ6"/>
</dbReference>
<name>A0ABV3XNP7_9RHOB</name>
<dbReference type="InterPro" id="IPR051205">
    <property type="entry name" value="UbiH/COQ6_monooxygenase"/>
</dbReference>
<comment type="pathway">
    <text evidence="2">Cofactor biosynthesis; ubiquinone biosynthesis.</text>
</comment>
<dbReference type="EMBL" id="JBEHHI010000001">
    <property type="protein sequence ID" value="MEX5726933.1"/>
    <property type="molecule type" value="Genomic_DNA"/>
</dbReference>
<organism evidence="9 10">
    <name type="scientific">Rhodovulum iodosum</name>
    <dbReference type="NCBI Taxonomy" id="68291"/>
    <lineage>
        <taxon>Bacteria</taxon>
        <taxon>Pseudomonadati</taxon>
        <taxon>Pseudomonadota</taxon>
        <taxon>Alphaproteobacteria</taxon>
        <taxon>Rhodobacterales</taxon>
        <taxon>Paracoccaceae</taxon>
        <taxon>Rhodovulum</taxon>
    </lineage>
</organism>
<feature type="domain" description="FAD-binding" evidence="8">
    <location>
        <begin position="6"/>
        <end position="352"/>
    </location>
</feature>
<evidence type="ECO:0000256" key="3">
    <source>
        <dbReference type="ARBA" id="ARBA00005349"/>
    </source>
</evidence>
<dbReference type="NCBIfam" id="NF005691">
    <property type="entry name" value="PRK07494.1"/>
    <property type="match status" value="1"/>
</dbReference>
<dbReference type="RefSeq" id="WP_125404382.1">
    <property type="nucleotide sequence ID" value="NZ_JBEHHI010000001.1"/>
</dbReference>
<evidence type="ECO:0000256" key="5">
    <source>
        <dbReference type="ARBA" id="ARBA00022827"/>
    </source>
</evidence>
<keyword evidence="4" id="KW-0285">Flavoprotein</keyword>
<keyword evidence="10" id="KW-1185">Reference proteome</keyword>
<keyword evidence="6" id="KW-0560">Oxidoreductase</keyword>
<comment type="similarity">
    <text evidence="3">Belongs to the UbiH/COQ6 family.</text>
</comment>
<evidence type="ECO:0000313" key="10">
    <source>
        <dbReference type="Proteomes" id="UP001560019"/>
    </source>
</evidence>
<dbReference type="SUPFAM" id="SSF51905">
    <property type="entry name" value="FAD/NAD(P)-binding domain"/>
    <property type="match status" value="1"/>
</dbReference>
<dbReference type="InterPro" id="IPR002938">
    <property type="entry name" value="FAD-bd"/>
</dbReference>
<comment type="cofactor">
    <cofactor evidence="1">
        <name>FAD</name>
        <dbReference type="ChEBI" id="CHEBI:57692"/>
    </cofactor>
</comment>
<comment type="caution">
    <text evidence="9">The sequence shown here is derived from an EMBL/GenBank/DDBJ whole genome shotgun (WGS) entry which is preliminary data.</text>
</comment>
<reference evidence="9 10" key="1">
    <citation type="submission" date="2024-06" db="EMBL/GenBank/DDBJ databases">
        <title>Genome of Rhodovulum iodosum, a marine photoferrotroph.</title>
        <authorList>
            <person name="Bianchini G."/>
            <person name="Nikeleit V."/>
            <person name="Kappler A."/>
            <person name="Bryce C."/>
            <person name="Sanchez-Baracaldo P."/>
        </authorList>
    </citation>
    <scope>NUCLEOTIDE SEQUENCE [LARGE SCALE GENOMIC DNA]</scope>
    <source>
        <strain evidence="9 10">UT/N1</strain>
    </source>
</reference>
<keyword evidence="7" id="KW-0503">Monooxygenase</keyword>
<keyword evidence="5" id="KW-0274">FAD</keyword>
<evidence type="ECO:0000256" key="4">
    <source>
        <dbReference type="ARBA" id="ARBA00022630"/>
    </source>
</evidence>
<accession>A0ABV3XNP7</accession>
<evidence type="ECO:0000256" key="2">
    <source>
        <dbReference type="ARBA" id="ARBA00004749"/>
    </source>
</evidence>
<protein>
    <submittedName>
        <fullName evidence="9">2-octaprenyl-6-methoxyphenol hydroxylase</fullName>
    </submittedName>
</protein>
<dbReference type="Gene3D" id="3.50.50.60">
    <property type="entry name" value="FAD/NAD(P)-binding domain"/>
    <property type="match status" value="2"/>
</dbReference>
<dbReference type="Proteomes" id="UP001560019">
    <property type="component" value="Unassembled WGS sequence"/>
</dbReference>
<dbReference type="PRINTS" id="PR00420">
    <property type="entry name" value="RNGMNOXGNASE"/>
</dbReference>
<evidence type="ECO:0000256" key="1">
    <source>
        <dbReference type="ARBA" id="ARBA00001974"/>
    </source>
</evidence>
<evidence type="ECO:0000256" key="6">
    <source>
        <dbReference type="ARBA" id="ARBA00023002"/>
    </source>
</evidence>
<dbReference type="PANTHER" id="PTHR43876:SF7">
    <property type="entry name" value="UBIQUINONE BIOSYNTHESIS MONOOXYGENASE COQ6, MITOCHONDRIAL"/>
    <property type="match status" value="1"/>
</dbReference>
<dbReference type="PANTHER" id="PTHR43876">
    <property type="entry name" value="UBIQUINONE BIOSYNTHESIS MONOOXYGENASE COQ6, MITOCHONDRIAL"/>
    <property type="match status" value="1"/>
</dbReference>
<dbReference type="InterPro" id="IPR036188">
    <property type="entry name" value="FAD/NAD-bd_sf"/>
</dbReference>
<evidence type="ECO:0000256" key="7">
    <source>
        <dbReference type="ARBA" id="ARBA00023033"/>
    </source>
</evidence>
<dbReference type="NCBIfam" id="TIGR01988">
    <property type="entry name" value="Ubi-OHases"/>
    <property type="match status" value="1"/>
</dbReference>
<evidence type="ECO:0000259" key="8">
    <source>
        <dbReference type="Pfam" id="PF01494"/>
    </source>
</evidence>
<evidence type="ECO:0000313" key="9">
    <source>
        <dbReference type="EMBL" id="MEX5726933.1"/>
    </source>
</evidence>